<dbReference type="Pfam" id="PF09912">
    <property type="entry name" value="DUF2141"/>
    <property type="match status" value="1"/>
</dbReference>
<reference evidence="1 2" key="1">
    <citation type="submission" date="2007-01" db="EMBL/GenBank/DDBJ databases">
        <authorList>
            <person name="Haygood M."/>
            <person name="Podell S."/>
            <person name="Anderson C."/>
            <person name="Hopkinson B."/>
            <person name="Roe K."/>
            <person name="Barbeau K."/>
            <person name="Gaasterland T."/>
            <person name="Ferriera S."/>
            <person name="Johnson J."/>
            <person name="Kravitz S."/>
            <person name="Beeson K."/>
            <person name="Sutton G."/>
            <person name="Rogers Y.-H."/>
            <person name="Friedman R."/>
            <person name="Frazier M."/>
            <person name="Venter J.C."/>
        </authorList>
    </citation>
    <scope>NUCLEOTIDE SEQUENCE [LARGE SCALE GENOMIC DNA]</scope>
    <source>
        <strain evidence="1 2">ATCC 23134</strain>
    </source>
</reference>
<accession>A1ZYT7</accession>
<evidence type="ECO:0000313" key="2">
    <source>
        <dbReference type="Proteomes" id="UP000004095"/>
    </source>
</evidence>
<dbReference type="InterPro" id="IPR018673">
    <property type="entry name" value="DUF2141"/>
</dbReference>
<sequence length="124" mass="13791">MSSLGGELAVSVKDIRTVRGKIYMAVYNRAEGFLEIENAVATQIAPVTGKQVVIRFRNLKPGYYAIATYHDKNSDGKMNKNLVGIPTEYYGFSRDARARFSAPSFEAARFYYKGGNATTVIHLK</sequence>
<protein>
    <submittedName>
        <fullName evidence="1">Conserved</fullName>
    </submittedName>
</protein>
<dbReference type="Proteomes" id="UP000004095">
    <property type="component" value="Unassembled WGS sequence"/>
</dbReference>
<organism evidence="1 2">
    <name type="scientific">Microscilla marina ATCC 23134</name>
    <dbReference type="NCBI Taxonomy" id="313606"/>
    <lineage>
        <taxon>Bacteria</taxon>
        <taxon>Pseudomonadati</taxon>
        <taxon>Bacteroidota</taxon>
        <taxon>Cytophagia</taxon>
        <taxon>Cytophagales</taxon>
        <taxon>Microscillaceae</taxon>
        <taxon>Microscilla</taxon>
    </lineage>
</organism>
<dbReference type="EMBL" id="AAWS01000069">
    <property type="protein sequence ID" value="EAY24434.1"/>
    <property type="molecule type" value="Genomic_DNA"/>
</dbReference>
<dbReference type="AlphaFoldDB" id="A1ZYT7"/>
<dbReference type="eggNOG" id="COG4704">
    <property type="taxonomic scope" value="Bacteria"/>
</dbReference>
<name>A1ZYT7_MICM2</name>
<comment type="caution">
    <text evidence="1">The sequence shown here is derived from an EMBL/GenBank/DDBJ whole genome shotgun (WGS) entry which is preliminary data.</text>
</comment>
<keyword evidence="2" id="KW-1185">Reference proteome</keyword>
<gene>
    <name evidence="1" type="ORF">M23134_06288</name>
</gene>
<proteinExistence type="predicted"/>
<evidence type="ECO:0000313" key="1">
    <source>
        <dbReference type="EMBL" id="EAY24434.1"/>
    </source>
</evidence>